<keyword evidence="3" id="KW-1185">Reference proteome</keyword>
<protein>
    <submittedName>
        <fullName evidence="2">Uncharacterized protein</fullName>
    </submittedName>
</protein>
<reference evidence="2 3" key="1">
    <citation type="journal article" date="2021" name="Nat. Commun.">
        <title>Genetic determinants of endophytism in the Arabidopsis root mycobiome.</title>
        <authorList>
            <person name="Mesny F."/>
            <person name="Miyauchi S."/>
            <person name="Thiergart T."/>
            <person name="Pickel B."/>
            <person name="Atanasova L."/>
            <person name="Karlsson M."/>
            <person name="Huettel B."/>
            <person name="Barry K.W."/>
            <person name="Haridas S."/>
            <person name="Chen C."/>
            <person name="Bauer D."/>
            <person name="Andreopoulos W."/>
            <person name="Pangilinan J."/>
            <person name="LaButti K."/>
            <person name="Riley R."/>
            <person name="Lipzen A."/>
            <person name="Clum A."/>
            <person name="Drula E."/>
            <person name="Henrissat B."/>
            <person name="Kohler A."/>
            <person name="Grigoriev I.V."/>
            <person name="Martin F.M."/>
            <person name="Hacquard S."/>
        </authorList>
    </citation>
    <scope>NUCLEOTIDE SEQUENCE [LARGE SCALE GENOMIC DNA]</scope>
    <source>
        <strain evidence="2 3">MPI-SDFR-AT-0080</strain>
    </source>
</reference>
<sequence>MGISYSKARYLAPAAFLYDFAAQQYGLLSSPNMKDIHNANLSFFSPQPYFIALFFFPQQIAQLVWLWKLWTKAAAERDLQDMVDYVPIYALGNICIGTWMFFWNASDLRTSNVFVIINTVAQLAYVSTRLPALRTSSTASVLTHAVVKTFAGIGVLDLLHNTSAAYHPGELNPGIAVKVLTGVGFGIAGALSDWIFGGCLVYDLVTLAVGQNAYGGSGNGWARLLGAYAVGTGAMVGLSNWLRPRYEAGLGEYVRVQEEVDESV</sequence>
<dbReference type="EMBL" id="JAGTJR010000033">
    <property type="protein sequence ID" value="KAH7038516.1"/>
    <property type="molecule type" value="Genomic_DNA"/>
</dbReference>
<feature type="transmembrane region" description="Helical" evidence="1">
    <location>
        <begin position="49"/>
        <end position="70"/>
    </location>
</feature>
<gene>
    <name evidence="2" type="ORF">B0J12DRAFT_256107</name>
</gene>
<proteinExistence type="predicted"/>
<keyword evidence="1" id="KW-0472">Membrane</keyword>
<keyword evidence="1" id="KW-1133">Transmembrane helix</keyword>
<dbReference type="Proteomes" id="UP000774617">
    <property type="component" value="Unassembled WGS sequence"/>
</dbReference>
<accession>A0ABQ8FZS4</accession>
<evidence type="ECO:0000313" key="3">
    <source>
        <dbReference type="Proteomes" id="UP000774617"/>
    </source>
</evidence>
<evidence type="ECO:0000256" key="1">
    <source>
        <dbReference type="SAM" id="Phobius"/>
    </source>
</evidence>
<feature type="transmembrane region" description="Helical" evidence="1">
    <location>
        <begin position="82"/>
        <end position="102"/>
    </location>
</feature>
<name>A0ABQ8FZS4_9PEZI</name>
<comment type="caution">
    <text evidence="2">The sequence shown here is derived from an EMBL/GenBank/DDBJ whole genome shotgun (WGS) entry which is preliminary data.</text>
</comment>
<organism evidence="2 3">
    <name type="scientific">Macrophomina phaseolina</name>
    <dbReference type="NCBI Taxonomy" id="35725"/>
    <lineage>
        <taxon>Eukaryota</taxon>
        <taxon>Fungi</taxon>
        <taxon>Dikarya</taxon>
        <taxon>Ascomycota</taxon>
        <taxon>Pezizomycotina</taxon>
        <taxon>Dothideomycetes</taxon>
        <taxon>Dothideomycetes incertae sedis</taxon>
        <taxon>Botryosphaeriales</taxon>
        <taxon>Botryosphaeriaceae</taxon>
        <taxon>Macrophomina</taxon>
    </lineage>
</organism>
<evidence type="ECO:0000313" key="2">
    <source>
        <dbReference type="EMBL" id="KAH7038516.1"/>
    </source>
</evidence>
<keyword evidence="1" id="KW-0812">Transmembrane</keyword>